<reference evidence="1" key="1">
    <citation type="submission" date="2022-11" db="EMBL/GenBank/DDBJ databases">
        <authorList>
            <person name="Hyden B.L."/>
            <person name="Feng K."/>
            <person name="Yates T."/>
            <person name="Jawdy S."/>
            <person name="Smart L.B."/>
            <person name="Muchero W."/>
        </authorList>
    </citation>
    <scope>NUCLEOTIDE SEQUENCE</scope>
    <source>
        <tissue evidence="1">Shoot tip</tissue>
    </source>
</reference>
<dbReference type="EMBL" id="JAPFFK010000010">
    <property type="protein sequence ID" value="KAJ6741230.1"/>
    <property type="molecule type" value="Genomic_DNA"/>
</dbReference>
<dbReference type="Proteomes" id="UP001151532">
    <property type="component" value="Chromosome 7"/>
</dbReference>
<gene>
    <name evidence="1" type="ORF">OIU79_001196</name>
</gene>
<evidence type="ECO:0000313" key="1">
    <source>
        <dbReference type="EMBL" id="KAJ6741230.1"/>
    </source>
</evidence>
<comment type="caution">
    <text evidence="1">The sequence shown here is derived from an EMBL/GenBank/DDBJ whole genome shotgun (WGS) entry which is preliminary data.</text>
</comment>
<accession>A0A9Q0V335</accession>
<protein>
    <submittedName>
        <fullName evidence="1">Uncharacterized protein</fullName>
    </submittedName>
</protein>
<dbReference type="AlphaFoldDB" id="A0A9Q0V335"/>
<name>A0A9Q0V335_SALPP</name>
<reference evidence="1" key="2">
    <citation type="journal article" date="2023" name="Int. J. Mol. Sci.">
        <title>De Novo Assembly and Annotation of 11 Diverse Shrub Willow (Salix) Genomes Reveals Novel Gene Organization in Sex-Linked Regions.</title>
        <authorList>
            <person name="Hyden B."/>
            <person name="Feng K."/>
            <person name="Yates T.B."/>
            <person name="Jawdy S."/>
            <person name="Cereghino C."/>
            <person name="Smart L.B."/>
            <person name="Muchero W."/>
        </authorList>
    </citation>
    <scope>NUCLEOTIDE SEQUENCE</scope>
    <source>
        <tissue evidence="1">Shoot tip</tissue>
    </source>
</reference>
<evidence type="ECO:0000313" key="2">
    <source>
        <dbReference type="Proteomes" id="UP001151532"/>
    </source>
</evidence>
<organism evidence="1 2">
    <name type="scientific">Salix purpurea</name>
    <name type="common">Purple osier willow</name>
    <dbReference type="NCBI Taxonomy" id="77065"/>
    <lineage>
        <taxon>Eukaryota</taxon>
        <taxon>Viridiplantae</taxon>
        <taxon>Streptophyta</taxon>
        <taxon>Embryophyta</taxon>
        <taxon>Tracheophyta</taxon>
        <taxon>Spermatophyta</taxon>
        <taxon>Magnoliopsida</taxon>
        <taxon>eudicotyledons</taxon>
        <taxon>Gunneridae</taxon>
        <taxon>Pentapetalae</taxon>
        <taxon>rosids</taxon>
        <taxon>fabids</taxon>
        <taxon>Malpighiales</taxon>
        <taxon>Salicaceae</taxon>
        <taxon>Saliceae</taxon>
        <taxon>Salix</taxon>
    </lineage>
</organism>
<sequence>MPCLWKGKVLHIYYLASSVCLSPRFLIPIPLLMNPISSFHFFSPQTKGLSLFSSKRGIMTWWKKILNGNGFCYICYKWKCRFFSLLGQLLFEIHSRCCRQR</sequence>
<proteinExistence type="predicted"/>
<keyword evidence="2" id="KW-1185">Reference proteome</keyword>